<reference evidence="1 2" key="1">
    <citation type="submission" date="2018-08" db="EMBL/GenBank/DDBJ databases">
        <title>Erythrobacter zhengii sp.nov., a bacterium isolated from deep-sea sediment.</title>
        <authorList>
            <person name="Fang C."/>
            <person name="Wu Y.-H."/>
            <person name="Sun C."/>
            <person name="Wang H."/>
            <person name="Cheng H."/>
            <person name="Meng F.-X."/>
            <person name="Wang C.-S."/>
            <person name="Xu X.-W."/>
        </authorList>
    </citation>
    <scope>NUCLEOTIDE SEQUENCE [LARGE SCALE GENOMIC DNA]</scope>
    <source>
        <strain evidence="1 2">CCTCC AB 2015396</strain>
    </source>
</reference>
<name>A0A3A1P6L0_9SPHN</name>
<evidence type="ECO:0000313" key="2">
    <source>
        <dbReference type="Proteomes" id="UP000265366"/>
    </source>
</evidence>
<dbReference type="RefSeq" id="WP_119592169.1">
    <property type="nucleotide sequence ID" value="NZ_QXFM01000059.1"/>
</dbReference>
<sequence length="76" mass="7889">MSHLAEAFAMIAMVPALTNAPVPRSGEAAQIVLALCQGGQLAIDTGKGAPLPQGVSPCCAKGCRNSKRREKLDRSQ</sequence>
<accession>A0A3A1P6L0</accession>
<evidence type="ECO:0000313" key="1">
    <source>
        <dbReference type="EMBL" id="RIV89600.1"/>
    </source>
</evidence>
<gene>
    <name evidence="1" type="ORF">D2V17_05895</name>
</gene>
<organism evidence="1 2">
    <name type="scientific">Aurantiacibacter xanthus</name>
    <dbReference type="NCBI Taxonomy" id="1784712"/>
    <lineage>
        <taxon>Bacteria</taxon>
        <taxon>Pseudomonadati</taxon>
        <taxon>Pseudomonadota</taxon>
        <taxon>Alphaproteobacteria</taxon>
        <taxon>Sphingomonadales</taxon>
        <taxon>Erythrobacteraceae</taxon>
        <taxon>Aurantiacibacter</taxon>
    </lineage>
</organism>
<dbReference type="Proteomes" id="UP000265366">
    <property type="component" value="Unassembled WGS sequence"/>
</dbReference>
<dbReference type="EMBL" id="QXFM01000059">
    <property type="protein sequence ID" value="RIV89600.1"/>
    <property type="molecule type" value="Genomic_DNA"/>
</dbReference>
<dbReference type="AlphaFoldDB" id="A0A3A1P6L0"/>
<dbReference type="OrthoDB" id="7511203at2"/>
<protein>
    <submittedName>
        <fullName evidence="1">Uncharacterized protein</fullName>
    </submittedName>
</protein>
<proteinExistence type="predicted"/>
<keyword evidence="2" id="KW-1185">Reference proteome</keyword>
<comment type="caution">
    <text evidence="1">The sequence shown here is derived from an EMBL/GenBank/DDBJ whole genome shotgun (WGS) entry which is preliminary data.</text>
</comment>